<dbReference type="SUPFAM" id="SSF46934">
    <property type="entry name" value="UBA-like"/>
    <property type="match status" value="1"/>
</dbReference>
<dbReference type="Gene3D" id="1.10.10.10">
    <property type="entry name" value="Winged helix-like DNA-binding domain superfamily/Winged helix DNA-binding domain"/>
    <property type="match status" value="1"/>
</dbReference>
<protein>
    <recommendedName>
        <fullName evidence="7">ATP-dependent DNA helicase</fullName>
        <ecNumber evidence="7">5.6.2.4</ecNumber>
    </recommendedName>
</protein>
<dbReference type="InterPro" id="IPR036388">
    <property type="entry name" value="WH-like_DNA-bd_sf"/>
</dbReference>
<evidence type="ECO:0000256" key="1">
    <source>
        <dbReference type="ARBA" id="ARBA00005446"/>
    </source>
</evidence>
<feature type="region of interest" description="Disordered" evidence="8">
    <location>
        <begin position="868"/>
        <end position="895"/>
    </location>
</feature>
<dbReference type="FunFam" id="3.40.50.300:FF:001456">
    <property type="entry name" value="ATP-dependent DNA helicase"/>
    <property type="match status" value="1"/>
</dbReference>
<evidence type="ECO:0000313" key="13">
    <source>
        <dbReference type="Proteomes" id="UP001552299"/>
    </source>
</evidence>
<dbReference type="PROSITE" id="PS51192">
    <property type="entry name" value="HELICASE_ATP_BIND_1"/>
    <property type="match status" value="1"/>
</dbReference>
<dbReference type="PANTHER" id="PTHR13710:SF69">
    <property type="entry name" value="ATP-DEPENDENT DNA HELICASE Q-LIKE SIM"/>
    <property type="match status" value="1"/>
</dbReference>
<dbReference type="EMBL" id="JANQDX010000006">
    <property type="protein sequence ID" value="KAL0921961.1"/>
    <property type="molecule type" value="Genomic_DNA"/>
</dbReference>
<feature type="domain" description="UBA" evidence="9">
    <location>
        <begin position="5"/>
        <end position="46"/>
    </location>
</feature>
<keyword evidence="3 7" id="KW-0378">Hydrolase</keyword>
<keyword evidence="13" id="KW-1185">Reference proteome</keyword>
<dbReference type="InterPro" id="IPR014001">
    <property type="entry name" value="Helicase_ATP-bd"/>
</dbReference>
<dbReference type="SMART" id="SM00490">
    <property type="entry name" value="HELICc"/>
    <property type="match status" value="1"/>
</dbReference>
<dbReference type="Gene3D" id="3.40.50.300">
    <property type="entry name" value="P-loop containing nucleotide triphosphate hydrolases"/>
    <property type="match status" value="2"/>
</dbReference>
<feature type="domain" description="Helicase ATP-binding" evidence="10">
    <location>
        <begin position="211"/>
        <end position="387"/>
    </location>
</feature>
<evidence type="ECO:0000259" key="11">
    <source>
        <dbReference type="PROSITE" id="PS51194"/>
    </source>
</evidence>
<name>A0ABD0VBC3_DENTH</name>
<dbReference type="SUPFAM" id="SSF52540">
    <property type="entry name" value="P-loop containing nucleoside triphosphate hydrolases"/>
    <property type="match status" value="1"/>
</dbReference>
<dbReference type="GO" id="GO:0016787">
    <property type="term" value="F:hydrolase activity"/>
    <property type="evidence" value="ECO:0007669"/>
    <property type="project" value="UniProtKB-KW"/>
</dbReference>
<dbReference type="Proteomes" id="UP001552299">
    <property type="component" value="Unassembled WGS sequence"/>
</dbReference>
<dbReference type="InterPro" id="IPR004589">
    <property type="entry name" value="DNA_helicase_ATP-dep_RecQ"/>
</dbReference>
<dbReference type="CDD" id="cd17920">
    <property type="entry name" value="DEXHc_RecQ"/>
    <property type="match status" value="1"/>
</dbReference>
<evidence type="ECO:0000259" key="9">
    <source>
        <dbReference type="PROSITE" id="PS50030"/>
    </source>
</evidence>
<evidence type="ECO:0000256" key="5">
    <source>
        <dbReference type="ARBA" id="ARBA00022840"/>
    </source>
</evidence>
<accession>A0ABD0VBC3</accession>
<keyword evidence="2 7" id="KW-0547">Nucleotide-binding</keyword>
<dbReference type="SMART" id="SM00487">
    <property type="entry name" value="DEXDc"/>
    <property type="match status" value="1"/>
</dbReference>
<dbReference type="InterPro" id="IPR009060">
    <property type="entry name" value="UBA-like_sf"/>
</dbReference>
<sequence>MGGTNLSADNVVSELLDMGFEFGKALEAIEAVGPVLNDAVDFILNDYRSKNAYTKSQHAFTCSKTPNCSLGEDANSSQSLCRMKQSHITDLLPSFSRCKRDIFARSSKSSFDVIEMAMSRFLDEEEQVNVDVNNQHKTEPFPFWMDAHSHMLPKEVGLLLQQNGSFQYQQIPQFNNTDGQGMMLNWEKNVGDALQKHFGFSSLKGFQKEAIKAWLAHKDCLILAATGSGKSLCFQIPALLSGKVVVVISPLISLMHDQCLKLSKHGISACFLGSGQPDTTVEQKAMNGVYRIVYVCPETVLRILEPLKRLAANNMIALFAIDEVHCVSKWGHDFRPDYRRLSVLRENFVASHIQSLRFNIPLMALTATATLDVREDVIESLHMSRETKIVLTSFFRPNLRFSVKHSRTSITSSYDEDFRDLVNIYTISKVNNSKGKNKSFNVGEYNCNCSSYSLDVSSDEDGTSESDNYCSDDTHSCASSSDEDYALPWADQLTVDYLEDEFDTPYSVDDLNVSCAELLERSPHKHMEHFEATQAPATLEPLGQGPTIIYVPTRNETIKLAEFFCRSGVRAAAYHAKLPKAHLRRVHEGFLQNLIEVVVATIAFGMGIDKSNVRRIIHYGWPQSLEAYYQEAGRAGRDGKLSDCILYADFWKCPKLLPSQRSEERTRQAYKMLSDCFRYGLDTATCRAKTLVKYFGEELNDDCHICDICQSGPPTKQSLTVEVNVFLHALKAQGAYMDETSFVFASHSSAIYGQSSRKKFLERPNLSDAISRIREQHPKFVATDRVWWRGLARILEDLRFIKEADDQVRVAIKYPQITKLGMKFLNSHAEDCFYAYPYADMLLSSRNDKPYSKFSDWGKGWADPEIRRQRLQGSKRRERKTKTRKTKKSKRNCKDLSTVRKRLAAKLSKFK</sequence>
<dbReference type="NCBIfam" id="TIGR00614">
    <property type="entry name" value="recQ_fam"/>
    <property type="match status" value="1"/>
</dbReference>
<dbReference type="Pfam" id="PF00270">
    <property type="entry name" value="DEAD"/>
    <property type="match status" value="1"/>
</dbReference>
<dbReference type="InterPro" id="IPR015940">
    <property type="entry name" value="UBA"/>
</dbReference>
<keyword evidence="4 7" id="KW-0347">Helicase</keyword>
<evidence type="ECO:0000256" key="8">
    <source>
        <dbReference type="SAM" id="MobiDB-lite"/>
    </source>
</evidence>
<dbReference type="InterPro" id="IPR032284">
    <property type="entry name" value="RecQ_Zn-bd"/>
</dbReference>
<dbReference type="GO" id="GO:0005634">
    <property type="term" value="C:nucleus"/>
    <property type="evidence" value="ECO:0007669"/>
    <property type="project" value="UniProtKB-SubCell"/>
</dbReference>
<evidence type="ECO:0000256" key="4">
    <source>
        <dbReference type="ARBA" id="ARBA00022806"/>
    </source>
</evidence>
<dbReference type="GO" id="GO:0005524">
    <property type="term" value="F:ATP binding"/>
    <property type="evidence" value="ECO:0007669"/>
    <property type="project" value="UniProtKB-KW"/>
</dbReference>
<feature type="compositionally biased region" description="Basic residues" evidence="8">
    <location>
        <begin position="869"/>
        <end position="891"/>
    </location>
</feature>
<feature type="domain" description="Helicase C-terminal" evidence="11">
    <location>
        <begin position="534"/>
        <end position="692"/>
    </location>
</feature>
<comment type="catalytic activity">
    <reaction evidence="7">
        <text>ATP + H2O = ADP + phosphate + H(+)</text>
        <dbReference type="Rhea" id="RHEA:13065"/>
        <dbReference type="ChEBI" id="CHEBI:15377"/>
        <dbReference type="ChEBI" id="CHEBI:15378"/>
        <dbReference type="ChEBI" id="CHEBI:30616"/>
        <dbReference type="ChEBI" id="CHEBI:43474"/>
        <dbReference type="ChEBI" id="CHEBI:456216"/>
    </reaction>
</comment>
<reference evidence="12 13" key="1">
    <citation type="journal article" date="2024" name="Plant Biotechnol. J.">
        <title>Dendrobium thyrsiflorum genome and its molecular insights into genes involved in important horticultural traits.</title>
        <authorList>
            <person name="Chen B."/>
            <person name="Wang J.Y."/>
            <person name="Zheng P.J."/>
            <person name="Li K.L."/>
            <person name="Liang Y.M."/>
            <person name="Chen X.F."/>
            <person name="Zhang C."/>
            <person name="Zhao X."/>
            <person name="He X."/>
            <person name="Zhang G.Q."/>
            <person name="Liu Z.J."/>
            <person name="Xu Q."/>
        </authorList>
    </citation>
    <scope>NUCLEOTIDE SEQUENCE [LARGE SCALE GENOMIC DNA]</scope>
    <source>
        <strain evidence="12">GZMU011</strain>
    </source>
</reference>
<comment type="caution">
    <text evidence="12">The sequence shown here is derived from an EMBL/GenBank/DDBJ whole genome shotgun (WGS) entry which is preliminary data.</text>
</comment>
<dbReference type="PROSITE" id="PS51194">
    <property type="entry name" value="HELICASE_CTER"/>
    <property type="match status" value="1"/>
</dbReference>
<dbReference type="Pfam" id="PF00271">
    <property type="entry name" value="Helicase_C"/>
    <property type="match status" value="1"/>
</dbReference>
<evidence type="ECO:0000256" key="3">
    <source>
        <dbReference type="ARBA" id="ARBA00022801"/>
    </source>
</evidence>
<dbReference type="PROSITE" id="PS50030">
    <property type="entry name" value="UBA"/>
    <property type="match status" value="1"/>
</dbReference>
<evidence type="ECO:0000313" key="12">
    <source>
        <dbReference type="EMBL" id="KAL0921961.1"/>
    </source>
</evidence>
<comment type="subcellular location">
    <subcellularLocation>
        <location evidence="7">Nucleus</location>
    </subcellularLocation>
</comment>
<organism evidence="12 13">
    <name type="scientific">Dendrobium thyrsiflorum</name>
    <name type="common">Pinecone-like raceme dendrobium</name>
    <name type="synonym">Orchid</name>
    <dbReference type="NCBI Taxonomy" id="117978"/>
    <lineage>
        <taxon>Eukaryota</taxon>
        <taxon>Viridiplantae</taxon>
        <taxon>Streptophyta</taxon>
        <taxon>Embryophyta</taxon>
        <taxon>Tracheophyta</taxon>
        <taxon>Spermatophyta</taxon>
        <taxon>Magnoliopsida</taxon>
        <taxon>Liliopsida</taxon>
        <taxon>Asparagales</taxon>
        <taxon>Orchidaceae</taxon>
        <taxon>Epidendroideae</taxon>
        <taxon>Malaxideae</taxon>
        <taxon>Dendrobiinae</taxon>
        <taxon>Dendrobium</taxon>
    </lineage>
</organism>
<comment type="catalytic activity">
    <reaction evidence="6 7">
        <text>Couples ATP hydrolysis with the unwinding of duplex DNA by translocating in the 3'-5' direction.</text>
        <dbReference type="EC" id="5.6.2.4"/>
    </reaction>
</comment>
<comment type="similarity">
    <text evidence="1 7">Belongs to the helicase family. RecQ subfamily.</text>
</comment>
<evidence type="ECO:0000256" key="7">
    <source>
        <dbReference type="RuleBase" id="RU364117"/>
    </source>
</evidence>
<dbReference type="PANTHER" id="PTHR13710">
    <property type="entry name" value="DNA HELICASE RECQ FAMILY MEMBER"/>
    <property type="match status" value="1"/>
</dbReference>
<dbReference type="FunFam" id="3.40.50.300:FF:001391">
    <property type="entry name" value="ATP-dependent DNA helicase"/>
    <property type="match status" value="1"/>
</dbReference>
<dbReference type="EC" id="5.6.2.4" evidence="7"/>
<dbReference type="Pfam" id="PF16124">
    <property type="entry name" value="RecQ_Zn_bind"/>
    <property type="match status" value="1"/>
</dbReference>
<dbReference type="AlphaFoldDB" id="A0ABD0VBC3"/>
<evidence type="ECO:0000256" key="6">
    <source>
        <dbReference type="ARBA" id="ARBA00034617"/>
    </source>
</evidence>
<dbReference type="InterPro" id="IPR011545">
    <property type="entry name" value="DEAD/DEAH_box_helicase_dom"/>
</dbReference>
<dbReference type="InterPro" id="IPR027417">
    <property type="entry name" value="P-loop_NTPase"/>
</dbReference>
<proteinExistence type="inferred from homology"/>
<evidence type="ECO:0000256" key="2">
    <source>
        <dbReference type="ARBA" id="ARBA00022741"/>
    </source>
</evidence>
<dbReference type="InterPro" id="IPR001650">
    <property type="entry name" value="Helicase_C-like"/>
</dbReference>
<evidence type="ECO:0000259" key="10">
    <source>
        <dbReference type="PROSITE" id="PS51192"/>
    </source>
</evidence>
<gene>
    <name evidence="12" type="ORF">M5K25_005915</name>
</gene>
<keyword evidence="7" id="KW-0539">Nucleus</keyword>
<keyword evidence="5 7" id="KW-0067">ATP-binding</keyword>
<dbReference type="GO" id="GO:0043138">
    <property type="term" value="F:3'-5' DNA helicase activity"/>
    <property type="evidence" value="ECO:0007669"/>
    <property type="project" value="UniProtKB-EC"/>
</dbReference>